<dbReference type="AlphaFoldDB" id="A0AAD7FXB8"/>
<name>A0AAD7FXB8_9AGAR</name>
<accession>A0AAD7FXB8</accession>
<evidence type="ECO:0000313" key="3">
    <source>
        <dbReference type="Proteomes" id="UP001221142"/>
    </source>
</evidence>
<dbReference type="Proteomes" id="UP001221142">
    <property type="component" value="Unassembled WGS sequence"/>
</dbReference>
<dbReference type="Gene3D" id="2.60.120.260">
    <property type="entry name" value="Galactose-binding domain-like"/>
    <property type="match status" value="1"/>
</dbReference>
<keyword evidence="3" id="KW-1185">Reference proteome</keyword>
<evidence type="ECO:0000313" key="2">
    <source>
        <dbReference type="EMBL" id="KAJ7642154.1"/>
    </source>
</evidence>
<gene>
    <name evidence="2" type="ORF">FB45DRAFT_1126463</name>
</gene>
<sequence>MAGSTPLRKVIVDDTDPSIQYNTTDQWILTDIQNLNDGNFGAQYDGTSHATTSSSTEFSFSFTGTTISVQGNLDMITDPTTNATDPAWQCLVDGKLIPNSTFSLPESNWPLCSIGTLAPEEHVLTVQVQSQRRPFFLDSLVYTPVPGAVFPSAVLIYPDRDPALTYSSGQWKEAGEQVTQIPGASVTLEFHGTSATLIGHTSNSFPPNASSGRYFLIVHFPAHQQLLLADVTRPSLPSPSDSGPPPSSSSVTAGNAYGNGRSAAERFRA</sequence>
<protein>
    <submittedName>
        <fullName evidence="2">Uncharacterized protein</fullName>
    </submittedName>
</protein>
<organism evidence="2 3">
    <name type="scientific">Roridomyces roridus</name>
    <dbReference type="NCBI Taxonomy" id="1738132"/>
    <lineage>
        <taxon>Eukaryota</taxon>
        <taxon>Fungi</taxon>
        <taxon>Dikarya</taxon>
        <taxon>Basidiomycota</taxon>
        <taxon>Agaricomycotina</taxon>
        <taxon>Agaricomycetes</taxon>
        <taxon>Agaricomycetidae</taxon>
        <taxon>Agaricales</taxon>
        <taxon>Marasmiineae</taxon>
        <taxon>Mycenaceae</taxon>
        <taxon>Roridomyces</taxon>
    </lineage>
</organism>
<feature type="region of interest" description="Disordered" evidence="1">
    <location>
        <begin position="233"/>
        <end position="269"/>
    </location>
</feature>
<reference evidence="2" key="1">
    <citation type="submission" date="2023-03" db="EMBL/GenBank/DDBJ databases">
        <title>Massive genome expansion in bonnet fungi (Mycena s.s.) driven by repeated elements and novel gene families across ecological guilds.</title>
        <authorList>
            <consortium name="Lawrence Berkeley National Laboratory"/>
            <person name="Harder C.B."/>
            <person name="Miyauchi S."/>
            <person name="Viragh M."/>
            <person name="Kuo A."/>
            <person name="Thoen E."/>
            <person name="Andreopoulos B."/>
            <person name="Lu D."/>
            <person name="Skrede I."/>
            <person name="Drula E."/>
            <person name="Henrissat B."/>
            <person name="Morin E."/>
            <person name="Kohler A."/>
            <person name="Barry K."/>
            <person name="LaButti K."/>
            <person name="Morin E."/>
            <person name="Salamov A."/>
            <person name="Lipzen A."/>
            <person name="Mereny Z."/>
            <person name="Hegedus B."/>
            <person name="Baldrian P."/>
            <person name="Stursova M."/>
            <person name="Weitz H."/>
            <person name="Taylor A."/>
            <person name="Grigoriev I.V."/>
            <person name="Nagy L.G."/>
            <person name="Martin F."/>
            <person name="Kauserud H."/>
        </authorList>
    </citation>
    <scope>NUCLEOTIDE SEQUENCE</scope>
    <source>
        <strain evidence="2">9284</strain>
    </source>
</reference>
<comment type="caution">
    <text evidence="2">The sequence shown here is derived from an EMBL/GenBank/DDBJ whole genome shotgun (WGS) entry which is preliminary data.</text>
</comment>
<dbReference type="EMBL" id="JARKIF010000004">
    <property type="protein sequence ID" value="KAJ7642154.1"/>
    <property type="molecule type" value="Genomic_DNA"/>
</dbReference>
<evidence type="ECO:0000256" key="1">
    <source>
        <dbReference type="SAM" id="MobiDB-lite"/>
    </source>
</evidence>
<proteinExistence type="predicted"/>